<keyword evidence="1" id="KW-0677">Repeat</keyword>
<dbReference type="PANTHER" id="PTHR10039">
    <property type="entry name" value="AMELOGENIN"/>
    <property type="match status" value="1"/>
</dbReference>
<dbReference type="AlphaFoldDB" id="A0A0P7BF11"/>
<reference evidence="4 5" key="1">
    <citation type="submission" date="2015-09" db="EMBL/GenBank/DDBJ databases">
        <title>Draft genome of a European isolate of the apple canker pathogen Neonectria ditissima.</title>
        <authorList>
            <person name="Gomez-Cortecero A."/>
            <person name="Harrison R.J."/>
            <person name="Armitage A.D."/>
        </authorList>
    </citation>
    <scope>NUCLEOTIDE SEQUENCE [LARGE SCALE GENOMIC DNA]</scope>
    <source>
        <strain evidence="4 5">R09/05</strain>
    </source>
</reference>
<evidence type="ECO:0000259" key="3">
    <source>
        <dbReference type="Pfam" id="PF24883"/>
    </source>
</evidence>
<evidence type="ECO:0000313" key="5">
    <source>
        <dbReference type="Proteomes" id="UP000050424"/>
    </source>
</evidence>
<dbReference type="SUPFAM" id="SSF52540">
    <property type="entry name" value="P-loop containing nucleoside triphosphate hydrolases"/>
    <property type="match status" value="1"/>
</dbReference>
<dbReference type="PROSITE" id="PS50088">
    <property type="entry name" value="ANK_REPEAT"/>
    <property type="match status" value="1"/>
</dbReference>
<dbReference type="STRING" id="78410.A0A0P7BF11"/>
<dbReference type="Gene3D" id="3.40.50.300">
    <property type="entry name" value="P-loop containing nucleotide triphosphate hydrolases"/>
    <property type="match status" value="1"/>
</dbReference>
<dbReference type="InterPro" id="IPR036770">
    <property type="entry name" value="Ankyrin_rpt-contain_sf"/>
</dbReference>
<organism evidence="4 5">
    <name type="scientific">Neonectria ditissima</name>
    <dbReference type="NCBI Taxonomy" id="78410"/>
    <lineage>
        <taxon>Eukaryota</taxon>
        <taxon>Fungi</taxon>
        <taxon>Dikarya</taxon>
        <taxon>Ascomycota</taxon>
        <taxon>Pezizomycotina</taxon>
        <taxon>Sordariomycetes</taxon>
        <taxon>Hypocreomycetidae</taxon>
        <taxon>Hypocreales</taxon>
        <taxon>Nectriaceae</taxon>
        <taxon>Neonectria</taxon>
    </lineage>
</organism>
<dbReference type="Pfam" id="PF12796">
    <property type="entry name" value="Ank_2"/>
    <property type="match status" value="2"/>
</dbReference>
<feature type="repeat" description="ANK" evidence="2">
    <location>
        <begin position="672"/>
        <end position="704"/>
    </location>
</feature>
<dbReference type="InterPro" id="IPR027417">
    <property type="entry name" value="P-loop_NTPase"/>
</dbReference>
<comment type="caution">
    <text evidence="4">The sequence shown here is derived from an EMBL/GenBank/DDBJ whole genome shotgun (WGS) entry which is preliminary data.</text>
</comment>
<evidence type="ECO:0000313" key="4">
    <source>
        <dbReference type="EMBL" id="KPM39536.1"/>
    </source>
</evidence>
<dbReference type="SMART" id="SM00248">
    <property type="entry name" value="ANK"/>
    <property type="match status" value="8"/>
</dbReference>
<dbReference type="EMBL" id="LKCW01000104">
    <property type="protein sequence ID" value="KPM39536.1"/>
    <property type="molecule type" value="Genomic_DNA"/>
</dbReference>
<dbReference type="PROSITE" id="PS50297">
    <property type="entry name" value="ANK_REP_REGION"/>
    <property type="match status" value="1"/>
</dbReference>
<name>A0A0P7BF11_9HYPO</name>
<dbReference type="Proteomes" id="UP000050424">
    <property type="component" value="Unassembled WGS sequence"/>
</dbReference>
<keyword evidence="2" id="KW-0040">ANK repeat</keyword>
<sequence length="1031" mass="115896">MDIFTTTIEAIKLVALFVKKTKTAVKTEKTVQSLHITLNESRERIEDVKRLFSLLSPNEDIQSLVNRTHTKLPEILGGYDSIVLDLQNYFSNKKLKTSFQRGFDRSWKGVKWVLDESWILGRVDELHNQNGRLDDLQKIENGIDRTYSFKTIDQLPIQLEPSAAEKLRNVKDSPPSWILDEESFFEWKEAPSSDNSPWLWILGEAGAGKSHLATFLAQHLLSLDSEDVTQVYDDDNPRKPPTVGVAIHYCSFKEEDSQHSDQILACLLRQLLHQLWEVAPRQAINHVKALENLVRPARSLQERESVYSVLGTVSRSFDRVYILVDGLDELPELIYRDIIPKLRKLNSPEARVVLTSREGLRQHAEHLKARIINANNNKTSIRDFVNSKLKSIVAGDESDMFMGSSVLSKRLDTAEKLVRLGNRIIEIANRNFLCADILIKQFYTLDPEGVDGAMDNLTDGLDELIRRVMERIGENRTGREVLLWIIHTVGSGLRLPQLQHALAGVDQVNFLISVKDYCTNPRNTLTPFENPHGLIAKACLGCMERSGEDDGSLEQWKLAVEESPFLEYAASNWGWHLKQADERLPTEPFLNLDLTKLLQRDRFLDSATIAIQRQLKELGFWKDAMWYKLDTEIPPLSALHILAFFNLPLAAERWITQGNHVEGFPEPSWDQAEYTPLYMASRLGHDDVVEVLIAQGADPNKQNGPEGISAFQAAIAAGHEKVVDIIPETASLNKRQNMVARGDSQGRLPLMDACGNINHQGNIKIVRRILKAMKPMPNRHELLLNRAGPSHQSALHQAAEANEPEIIGALLSFPGGQDLLEFENAEHATAVMVAAWACWNGASNSVRRLLDAKPNLFASNVLGEAAVHIAARHEGHINLARTDGFKLLLNQSDASLQDRHGQTPLHLTCRWGRLYHAAAMQSVLGERRELLFIKDDQGRTPIAAAATLPASTDAEDRWNRIFQGKMKCVEMLLPIIGNDLSAQDAEKLLGVVLEHSQVAPFRLLLEHSVRARELFALGETPLQKAVSQPPH</sequence>
<dbReference type="InterPro" id="IPR056884">
    <property type="entry name" value="NPHP3-like_N"/>
</dbReference>
<dbReference type="Pfam" id="PF24883">
    <property type="entry name" value="NPHP3_N"/>
    <property type="match status" value="1"/>
</dbReference>
<proteinExistence type="predicted"/>
<dbReference type="PANTHER" id="PTHR10039:SF15">
    <property type="entry name" value="NACHT DOMAIN-CONTAINING PROTEIN"/>
    <property type="match status" value="1"/>
</dbReference>
<accession>A0A0P7BF11</accession>
<keyword evidence="5" id="KW-1185">Reference proteome</keyword>
<feature type="domain" description="Nephrocystin 3-like N-terminal" evidence="3">
    <location>
        <begin position="176"/>
        <end position="357"/>
    </location>
</feature>
<protein>
    <recommendedName>
        <fullName evidence="3">Nephrocystin 3-like N-terminal domain-containing protein</fullName>
    </recommendedName>
</protein>
<dbReference type="Gene3D" id="1.25.40.20">
    <property type="entry name" value="Ankyrin repeat-containing domain"/>
    <property type="match status" value="1"/>
</dbReference>
<gene>
    <name evidence="4" type="ORF">AK830_g7035</name>
</gene>
<evidence type="ECO:0000256" key="1">
    <source>
        <dbReference type="ARBA" id="ARBA00022737"/>
    </source>
</evidence>
<evidence type="ECO:0000256" key="2">
    <source>
        <dbReference type="PROSITE-ProRule" id="PRU00023"/>
    </source>
</evidence>
<dbReference type="InterPro" id="IPR002110">
    <property type="entry name" value="Ankyrin_rpt"/>
</dbReference>
<dbReference type="OrthoDB" id="195446at2759"/>
<dbReference type="SUPFAM" id="SSF48403">
    <property type="entry name" value="Ankyrin repeat"/>
    <property type="match status" value="1"/>
</dbReference>